<dbReference type="InterPro" id="IPR050365">
    <property type="entry name" value="TIM50"/>
</dbReference>
<gene>
    <name evidence="6" type="ORF">LUZ61_014206</name>
</gene>
<evidence type="ECO:0000313" key="6">
    <source>
        <dbReference type="EMBL" id="KAJ3685042.1"/>
    </source>
</evidence>
<dbReference type="Pfam" id="PF03031">
    <property type="entry name" value="NIF"/>
    <property type="match status" value="1"/>
</dbReference>
<dbReference type="PANTHER" id="PTHR12210">
    <property type="entry name" value="DULLARD PROTEIN PHOSPHATASE"/>
    <property type="match status" value="1"/>
</dbReference>
<organism evidence="6 7">
    <name type="scientific">Rhynchospora tenuis</name>
    <dbReference type="NCBI Taxonomy" id="198213"/>
    <lineage>
        <taxon>Eukaryota</taxon>
        <taxon>Viridiplantae</taxon>
        <taxon>Streptophyta</taxon>
        <taxon>Embryophyta</taxon>
        <taxon>Tracheophyta</taxon>
        <taxon>Spermatophyta</taxon>
        <taxon>Magnoliopsida</taxon>
        <taxon>Liliopsida</taxon>
        <taxon>Poales</taxon>
        <taxon>Cyperaceae</taxon>
        <taxon>Cyperoideae</taxon>
        <taxon>Rhynchosporeae</taxon>
        <taxon>Rhynchospora</taxon>
    </lineage>
</organism>
<evidence type="ECO:0000256" key="2">
    <source>
        <dbReference type="ARBA" id="ARBA00022912"/>
    </source>
</evidence>
<proteinExistence type="inferred from homology"/>
<evidence type="ECO:0000256" key="4">
    <source>
        <dbReference type="ARBA" id="ARBA00038355"/>
    </source>
</evidence>
<dbReference type="SMART" id="SM00577">
    <property type="entry name" value="CPDc"/>
    <property type="match status" value="1"/>
</dbReference>
<comment type="function">
    <text evidence="3">Probable phosphatase.</text>
</comment>
<keyword evidence="1" id="KW-0378">Hydrolase</keyword>
<dbReference type="InterPro" id="IPR004274">
    <property type="entry name" value="FCP1_dom"/>
</dbReference>
<comment type="caution">
    <text evidence="6">The sequence shown here is derived from an EMBL/GenBank/DDBJ whole genome shotgun (WGS) entry which is preliminary data.</text>
</comment>
<dbReference type="NCBIfam" id="TIGR02251">
    <property type="entry name" value="HIF-SF_euk"/>
    <property type="match status" value="1"/>
</dbReference>
<evidence type="ECO:0000256" key="3">
    <source>
        <dbReference type="ARBA" id="ARBA00037324"/>
    </source>
</evidence>
<name>A0AAD5Z2E8_9POAL</name>
<evidence type="ECO:0000256" key="1">
    <source>
        <dbReference type="ARBA" id="ARBA00022801"/>
    </source>
</evidence>
<sequence length="423" mass="47909">MTYEPGSDAMDLLNLTDKEPVNSPTIFHTDSKLGEFNQISSVQCHSSELADHIADVSEKVRFDNASNSISSSSDHEICKYLNFFFNENDAKLDFDSITGFPNNTTSTASYRLNNHHWDTNMFGKNEINEMSKLFPLQNKDADEMCKPWACQNYADSTVSYQSSQYTSQNHDIDIFLNMDELNKQSPLQNMSGLGLDDWVDGTTFQLPFGTEIENQSCLGDIDFGIEEYPDLMEIDSFLERQIKKRSTLVLDLDETLVHTMTEECLVASSLTMFSCTIMNGNIPLYVAERPHLRCFLEKVSGMFEIVIFTAGTRAYASKVLDKLDPEGKFFSRRFYRDSCTRMGGSHVKDLTILGVDLAKVAIIDNTPKVYRLQRENGIPIKSWYDDSSDKELIRLLPFLETLAEAEDVRPLISNAFNVIGNEG</sequence>
<dbReference type="GO" id="GO:0004721">
    <property type="term" value="F:phosphoprotein phosphatase activity"/>
    <property type="evidence" value="ECO:0007669"/>
    <property type="project" value="UniProtKB-KW"/>
</dbReference>
<feature type="domain" description="FCP1 homology" evidence="5">
    <location>
        <begin position="241"/>
        <end position="402"/>
    </location>
</feature>
<reference evidence="6 7" key="1">
    <citation type="journal article" date="2022" name="Cell">
        <title>Repeat-based holocentromeres influence genome architecture and karyotype evolution.</title>
        <authorList>
            <person name="Hofstatter P.G."/>
            <person name="Thangavel G."/>
            <person name="Lux T."/>
            <person name="Neumann P."/>
            <person name="Vondrak T."/>
            <person name="Novak P."/>
            <person name="Zhang M."/>
            <person name="Costa L."/>
            <person name="Castellani M."/>
            <person name="Scott A."/>
            <person name="Toegelov H."/>
            <person name="Fuchs J."/>
            <person name="Mata-Sucre Y."/>
            <person name="Dias Y."/>
            <person name="Vanzela A.L.L."/>
            <person name="Huettel B."/>
            <person name="Almeida C.C.S."/>
            <person name="Simkova H."/>
            <person name="Souza G."/>
            <person name="Pedrosa-Harand A."/>
            <person name="Macas J."/>
            <person name="Mayer K.F.X."/>
            <person name="Houben A."/>
            <person name="Marques A."/>
        </authorList>
    </citation>
    <scope>NUCLEOTIDE SEQUENCE [LARGE SCALE GENOMIC DNA]</scope>
    <source>
        <strain evidence="6">RhyTen1mFocal</strain>
    </source>
</reference>
<keyword evidence="2" id="KW-0904">Protein phosphatase</keyword>
<dbReference type="InterPro" id="IPR036412">
    <property type="entry name" value="HAD-like_sf"/>
</dbReference>
<dbReference type="SUPFAM" id="SSF56784">
    <property type="entry name" value="HAD-like"/>
    <property type="match status" value="1"/>
</dbReference>
<dbReference type="CDD" id="cd07521">
    <property type="entry name" value="HAD_FCP1-like"/>
    <property type="match status" value="1"/>
</dbReference>
<evidence type="ECO:0000313" key="7">
    <source>
        <dbReference type="Proteomes" id="UP001210211"/>
    </source>
</evidence>
<dbReference type="PROSITE" id="PS50969">
    <property type="entry name" value="FCP1"/>
    <property type="match status" value="1"/>
</dbReference>
<dbReference type="EMBL" id="JAMRDG010000002">
    <property type="protein sequence ID" value="KAJ3685042.1"/>
    <property type="molecule type" value="Genomic_DNA"/>
</dbReference>
<dbReference type="Proteomes" id="UP001210211">
    <property type="component" value="Unassembled WGS sequence"/>
</dbReference>
<comment type="similarity">
    <text evidence="4">Belongs to the CTDSPL2 family.</text>
</comment>
<keyword evidence="7" id="KW-1185">Reference proteome</keyword>
<dbReference type="GO" id="GO:0005634">
    <property type="term" value="C:nucleus"/>
    <property type="evidence" value="ECO:0007669"/>
    <property type="project" value="UniProtKB-ARBA"/>
</dbReference>
<accession>A0AAD5Z2E8</accession>
<dbReference type="InterPro" id="IPR011948">
    <property type="entry name" value="Dullard_phosphatase"/>
</dbReference>
<dbReference type="AlphaFoldDB" id="A0AAD5Z2E8"/>
<protein>
    <recommendedName>
        <fullName evidence="5">FCP1 homology domain-containing protein</fullName>
    </recommendedName>
</protein>
<dbReference type="Gene3D" id="3.40.50.1000">
    <property type="entry name" value="HAD superfamily/HAD-like"/>
    <property type="match status" value="1"/>
</dbReference>
<dbReference type="FunFam" id="3.40.50.1000:FF:000015">
    <property type="entry name" value="CTD small phosphatase-like protein 2"/>
    <property type="match status" value="1"/>
</dbReference>
<dbReference type="InterPro" id="IPR023214">
    <property type="entry name" value="HAD_sf"/>
</dbReference>
<evidence type="ECO:0000259" key="5">
    <source>
        <dbReference type="PROSITE" id="PS50969"/>
    </source>
</evidence>